<proteinExistence type="predicted"/>
<dbReference type="OrthoDB" id="3964962at2"/>
<name>A0A1N7BH65_9ACTN</name>
<evidence type="ECO:0000256" key="1">
    <source>
        <dbReference type="SAM" id="MobiDB-lite"/>
    </source>
</evidence>
<dbReference type="RefSeq" id="WP_076471501.1">
    <property type="nucleotide sequence ID" value="NZ_FTNF01000011.1"/>
</dbReference>
<keyword evidence="3" id="KW-1185">Reference proteome</keyword>
<organism evidence="2 3">
    <name type="scientific">Micromonospora avicenniae</name>
    <dbReference type="NCBI Taxonomy" id="1198245"/>
    <lineage>
        <taxon>Bacteria</taxon>
        <taxon>Bacillati</taxon>
        <taxon>Actinomycetota</taxon>
        <taxon>Actinomycetes</taxon>
        <taxon>Micromonosporales</taxon>
        <taxon>Micromonosporaceae</taxon>
        <taxon>Micromonospora</taxon>
    </lineage>
</organism>
<evidence type="ECO:0000313" key="3">
    <source>
        <dbReference type="Proteomes" id="UP000186004"/>
    </source>
</evidence>
<protein>
    <submittedName>
        <fullName evidence="2">Uncharacterized protein</fullName>
    </submittedName>
</protein>
<dbReference type="Proteomes" id="UP000186004">
    <property type="component" value="Unassembled WGS sequence"/>
</dbReference>
<dbReference type="EMBL" id="FTNF01000011">
    <property type="protein sequence ID" value="SIR50513.1"/>
    <property type="molecule type" value="Genomic_DNA"/>
</dbReference>
<reference evidence="2 3" key="1">
    <citation type="submission" date="2017-01" db="EMBL/GenBank/DDBJ databases">
        <authorList>
            <person name="Mah S.A."/>
            <person name="Swanson W.J."/>
            <person name="Moy G.W."/>
            <person name="Vacquier V.D."/>
        </authorList>
    </citation>
    <scope>NUCLEOTIDE SEQUENCE [LARGE SCALE GENOMIC DNA]</scope>
    <source>
        <strain evidence="2 3">DSM 45758</strain>
    </source>
</reference>
<sequence length="98" mass="10527">MNADETRRKRRPRQVAKVDLPAGPARELRDVVHLALLREQAGDRAGAEALAIQAADHGDTRALPELARMREAAGDRASAEALRRFGLADDGSSASSLD</sequence>
<gene>
    <name evidence="2" type="ORF">SAMN05444858_1111</name>
</gene>
<feature type="region of interest" description="Disordered" evidence="1">
    <location>
        <begin position="1"/>
        <end position="22"/>
    </location>
</feature>
<dbReference type="AlphaFoldDB" id="A0A1N7BH65"/>
<evidence type="ECO:0000313" key="2">
    <source>
        <dbReference type="EMBL" id="SIR50513.1"/>
    </source>
</evidence>
<accession>A0A1N7BH65</accession>